<feature type="repeat" description="ANK" evidence="3">
    <location>
        <begin position="184"/>
        <end position="216"/>
    </location>
</feature>
<evidence type="ECO:0000256" key="4">
    <source>
        <dbReference type="SAM" id="SignalP"/>
    </source>
</evidence>
<dbReference type="SMART" id="SM00248">
    <property type="entry name" value="ANK"/>
    <property type="match status" value="3"/>
</dbReference>
<dbReference type="PRINTS" id="PR01415">
    <property type="entry name" value="ANKYRIN"/>
</dbReference>
<keyword evidence="2 3" id="KW-0040">ANK repeat</keyword>
<reference evidence="5 6" key="1">
    <citation type="journal article" date="2021" name="Phytopathology">
        <title>Complete genome sequence of Ralstonia syzygii subsp. indonesiensis strain LLRS-1, isolated from wilted tobacco in China.</title>
        <authorList>
            <person name="Lu C.H."/>
            <person name="Li J.Y."/>
            <person name="Mi M.G."/>
            <person name="Lin Z.L."/>
            <person name="Jiang N."/>
            <person name="Gai X."/>
            <person name="Ma J.H."/>
            <person name="Lei L.P."/>
            <person name="Xia Z.Y."/>
        </authorList>
    </citation>
    <scope>NUCLEOTIDE SEQUENCE [LARGE SCALE GENOMIC DNA]</scope>
    <source>
        <strain evidence="5 6">LLRS-1</strain>
    </source>
</reference>
<organism evidence="5 6">
    <name type="scientific">Ralstonia syzygii</name>
    <dbReference type="NCBI Taxonomy" id="28097"/>
    <lineage>
        <taxon>Bacteria</taxon>
        <taxon>Pseudomonadati</taxon>
        <taxon>Pseudomonadota</taxon>
        <taxon>Betaproteobacteria</taxon>
        <taxon>Burkholderiales</taxon>
        <taxon>Burkholderiaceae</taxon>
        <taxon>Ralstonia</taxon>
        <taxon>Ralstonia solanacearum species complex</taxon>
    </lineage>
</organism>
<keyword evidence="5" id="KW-0614">Plasmid</keyword>
<dbReference type="InterPro" id="IPR051165">
    <property type="entry name" value="Multifunctional_ANK_Repeat"/>
</dbReference>
<dbReference type="PANTHER" id="PTHR24123:SF33">
    <property type="entry name" value="PROTEIN HOS4"/>
    <property type="match status" value="1"/>
</dbReference>
<dbReference type="Gene3D" id="1.25.40.20">
    <property type="entry name" value="Ankyrin repeat-containing domain"/>
    <property type="match status" value="2"/>
</dbReference>
<feature type="repeat" description="ANK" evidence="3">
    <location>
        <begin position="116"/>
        <end position="148"/>
    </location>
</feature>
<evidence type="ECO:0000313" key="6">
    <source>
        <dbReference type="Proteomes" id="UP000677898"/>
    </source>
</evidence>
<feature type="chain" id="PRO_5045580757" evidence="4">
    <location>
        <begin position="23"/>
        <end position="244"/>
    </location>
</feature>
<dbReference type="PANTHER" id="PTHR24123">
    <property type="entry name" value="ANKYRIN REPEAT-CONTAINING"/>
    <property type="match status" value="1"/>
</dbReference>
<dbReference type="InterPro" id="IPR002110">
    <property type="entry name" value="Ankyrin_rpt"/>
</dbReference>
<sequence>MRRAVLCLAVLLVVFGARLSVAGDVAQRDRSVCQSMPAKAFVPSRGPAMPDDEFVRLVLTTDDGNALRRAFAKTDIDAQRGRTNTTLLALAASSGNLNAMRVLLERGAQRDKPTGSGETPLEAAVLNGQASAVCLLLQRGAKLPLPARKPYLLPAAALTEDFASAVALVAILRDHDFDPNARMNGDTALHIAAELGNVELVRLLLARGADIGQKNTRGETALSIAQRSSQPQIAQLLRAAQRTK</sequence>
<dbReference type="InterPro" id="IPR036770">
    <property type="entry name" value="Ankyrin_rpt-contain_sf"/>
</dbReference>
<evidence type="ECO:0000256" key="3">
    <source>
        <dbReference type="PROSITE-ProRule" id="PRU00023"/>
    </source>
</evidence>
<accession>A0ABX7ZMH3</accession>
<dbReference type="Proteomes" id="UP000677898">
    <property type="component" value="Plasmid pLLRS-1"/>
</dbReference>
<feature type="signal peptide" evidence="4">
    <location>
        <begin position="1"/>
        <end position="22"/>
    </location>
</feature>
<dbReference type="PROSITE" id="PS50297">
    <property type="entry name" value="ANK_REP_REGION"/>
    <property type="match status" value="3"/>
</dbReference>
<protein>
    <submittedName>
        <fullName evidence="5">Ankyrin repeat domain-containing protein</fullName>
    </submittedName>
</protein>
<dbReference type="PROSITE" id="PS50088">
    <property type="entry name" value="ANK_REPEAT"/>
    <property type="match status" value="3"/>
</dbReference>
<proteinExistence type="predicted"/>
<feature type="repeat" description="ANK" evidence="3">
    <location>
        <begin position="83"/>
        <end position="115"/>
    </location>
</feature>
<dbReference type="Pfam" id="PF12796">
    <property type="entry name" value="Ank_2"/>
    <property type="match status" value="2"/>
</dbReference>
<keyword evidence="4" id="KW-0732">Signal</keyword>
<dbReference type="SUPFAM" id="SSF48403">
    <property type="entry name" value="Ankyrin repeat"/>
    <property type="match status" value="1"/>
</dbReference>
<keyword evidence="6" id="KW-1185">Reference proteome</keyword>
<name>A0ABX7ZMH3_9RALS</name>
<dbReference type="EMBL" id="CP046730">
    <property type="protein sequence ID" value="QUP56505.1"/>
    <property type="molecule type" value="Genomic_DNA"/>
</dbReference>
<gene>
    <name evidence="5" type="ORF">GO998_22830</name>
</gene>
<evidence type="ECO:0000313" key="5">
    <source>
        <dbReference type="EMBL" id="QUP56505.1"/>
    </source>
</evidence>
<geneLocation type="plasmid" evidence="5 6">
    <name>pLLRS-1</name>
</geneLocation>
<evidence type="ECO:0000256" key="1">
    <source>
        <dbReference type="ARBA" id="ARBA00022737"/>
    </source>
</evidence>
<keyword evidence="1" id="KW-0677">Repeat</keyword>
<evidence type="ECO:0000256" key="2">
    <source>
        <dbReference type="ARBA" id="ARBA00023043"/>
    </source>
</evidence>